<dbReference type="SMART" id="SM00380">
    <property type="entry name" value="AP2"/>
    <property type="match status" value="1"/>
</dbReference>
<reference evidence="10" key="1">
    <citation type="submission" date="2022-02" db="EMBL/GenBank/DDBJ databases">
        <authorList>
            <person name="Henning P.M."/>
            <person name="McCubbin A.G."/>
            <person name="Shore J.S."/>
        </authorList>
    </citation>
    <scope>NUCLEOTIDE SEQUENCE</scope>
    <source>
        <strain evidence="10">F60SS</strain>
        <tissue evidence="10">Leaves</tissue>
    </source>
</reference>
<dbReference type="GO" id="GO:0003700">
    <property type="term" value="F:DNA-binding transcription factor activity"/>
    <property type="evidence" value="ECO:0007669"/>
    <property type="project" value="InterPro"/>
</dbReference>
<dbReference type="Proteomes" id="UP001141552">
    <property type="component" value="Unassembled WGS sequence"/>
</dbReference>
<evidence type="ECO:0000256" key="2">
    <source>
        <dbReference type="ARBA" id="ARBA00022745"/>
    </source>
</evidence>
<dbReference type="GO" id="GO:0005634">
    <property type="term" value="C:nucleus"/>
    <property type="evidence" value="ECO:0007669"/>
    <property type="project" value="UniProtKB-SubCell"/>
</dbReference>
<dbReference type="InterPro" id="IPR016177">
    <property type="entry name" value="DNA-bd_dom_sf"/>
</dbReference>
<name>A0A9Q0FF21_9ROSI</name>
<accession>A0A9Q0FF21</accession>
<evidence type="ECO:0000256" key="1">
    <source>
        <dbReference type="ARBA" id="ARBA00004123"/>
    </source>
</evidence>
<keyword evidence="5" id="KW-0010">Activator</keyword>
<dbReference type="InterPro" id="IPR051758">
    <property type="entry name" value="ERF/AP2-like"/>
</dbReference>
<protein>
    <recommendedName>
        <fullName evidence="9">AP2/ERF domain-containing protein</fullName>
    </recommendedName>
</protein>
<dbReference type="InterPro" id="IPR036955">
    <property type="entry name" value="AP2/ERF_dom_sf"/>
</dbReference>
<gene>
    <name evidence="10" type="ORF">Tsubulata_011973</name>
</gene>
<dbReference type="OrthoDB" id="552345at2759"/>
<evidence type="ECO:0000256" key="5">
    <source>
        <dbReference type="ARBA" id="ARBA00023159"/>
    </source>
</evidence>
<dbReference type="AlphaFoldDB" id="A0A9Q0FF21"/>
<evidence type="ECO:0000313" key="10">
    <source>
        <dbReference type="EMBL" id="KAJ4830172.1"/>
    </source>
</evidence>
<dbReference type="GO" id="GO:0000976">
    <property type="term" value="F:transcription cis-regulatory region binding"/>
    <property type="evidence" value="ECO:0007669"/>
    <property type="project" value="UniProtKB-ARBA"/>
</dbReference>
<reference evidence="10" key="2">
    <citation type="journal article" date="2023" name="Plants (Basel)">
        <title>Annotation of the Turnera subulata (Passifloraceae) Draft Genome Reveals the S-Locus Evolved after the Divergence of Turneroideae from Passifloroideae in a Stepwise Manner.</title>
        <authorList>
            <person name="Henning P.M."/>
            <person name="Roalson E.H."/>
            <person name="Mir W."/>
            <person name="McCubbin A.G."/>
            <person name="Shore J.S."/>
        </authorList>
    </citation>
    <scope>NUCLEOTIDE SEQUENCE</scope>
    <source>
        <strain evidence="10">F60SS</strain>
    </source>
</reference>
<comment type="subcellular location">
    <subcellularLocation>
        <location evidence="1">Nucleus</location>
    </subcellularLocation>
</comment>
<keyword evidence="2" id="KW-0936">Ethylene signaling pathway</keyword>
<keyword evidence="7" id="KW-0539">Nucleus</keyword>
<comment type="similarity">
    <text evidence="8">Belongs to the AP2/ERF transcription factor family. ERF subfamily.</text>
</comment>
<dbReference type="EMBL" id="JAKUCV010005714">
    <property type="protein sequence ID" value="KAJ4830172.1"/>
    <property type="molecule type" value="Genomic_DNA"/>
</dbReference>
<dbReference type="PANTHER" id="PTHR31657">
    <property type="entry name" value="ETHYLENE-RESPONSIVE TRANSCRIPTION FACTOR ERF061"/>
    <property type="match status" value="1"/>
</dbReference>
<comment type="caution">
    <text evidence="10">The sequence shown here is derived from an EMBL/GenBank/DDBJ whole genome shotgun (WGS) entry which is preliminary data.</text>
</comment>
<organism evidence="10 11">
    <name type="scientific">Turnera subulata</name>
    <dbReference type="NCBI Taxonomy" id="218843"/>
    <lineage>
        <taxon>Eukaryota</taxon>
        <taxon>Viridiplantae</taxon>
        <taxon>Streptophyta</taxon>
        <taxon>Embryophyta</taxon>
        <taxon>Tracheophyta</taxon>
        <taxon>Spermatophyta</taxon>
        <taxon>Magnoliopsida</taxon>
        <taxon>eudicotyledons</taxon>
        <taxon>Gunneridae</taxon>
        <taxon>Pentapetalae</taxon>
        <taxon>rosids</taxon>
        <taxon>fabids</taxon>
        <taxon>Malpighiales</taxon>
        <taxon>Passifloraceae</taxon>
        <taxon>Turnera</taxon>
    </lineage>
</organism>
<keyword evidence="6" id="KW-0804">Transcription</keyword>
<evidence type="ECO:0000256" key="7">
    <source>
        <dbReference type="ARBA" id="ARBA00023242"/>
    </source>
</evidence>
<evidence type="ECO:0000313" key="11">
    <source>
        <dbReference type="Proteomes" id="UP001141552"/>
    </source>
</evidence>
<dbReference type="SUPFAM" id="SSF54171">
    <property type="entry name" value="DNA-binding domain"/>
    <property type="match status" value="1"/>
</dbReference>
<dbReference type="Gene3D" id="3.30.730.10">
    <property type="entry name" value="AP2/ERF domain"/>
    <property type="match status" value="1"/>
</dbReference>
<dbReference type="PANTHER" id="PTHR31657:SF40">
    <property type="entry name" value="ETHYLENE-RESPONSIVE TRANSCRIPTION FACTOR ERF062"/>
    <property type="match status" value="1"/>
</dbReference>
<keyword evidence="3" id="KW-0805">Transcription regulation</keyword>
<sequence length="153" mass="17060">MQYNPSTSPSDCRNLASICRLRLEEEQFPKTSTTINCGSSSSFCSTQPLTKNWSNILNSWACQSLVSNSLTSSSLGLLDFHEESISDIHEWNPNDEDERKTTSRIFMGARLWLGTYNTPEAAAMAYDRAAFKIRGARAKLIFPHLVGSGLITF</sequence>
<evidence type="ECO:0000259" key="9">
    <source>
        <dbReference type="PROSITE" id="PS51032"/>
    </source>
</evidence>
<evidence type="ECO:0000256" key="3">
    <source>
        <dbReference type="ARBA" id="ARBA00023015"/>
    </source>
</evidence>
<evidence type="ECO:0000256" key="8">
    <source>
        <dbReference type="ARBA" id="ARBA00024343"/>
    </source>
</evidence>
<evidence type="ECO:0000256" key="6">
    <source>
        <dbReference type="ARBA" id="ARBA00023163"/>
    </source>
</evidence>
<keyword evidence="4" id="KW-0238">DNA-binding</keyword>
<evidence type="ECO:0000256" key="4">
    <source>
        <dbReference type="ARBA" id="ARBA00023125"/>
    </source>
</evidence>
<keyword evidence="11" id="KW-1185">Reference proteome</keyword>
<proteinExistence type="inferred from homology"/>
<feature type="domain" description="AP2/ERF" evidence="9">
    <location>
        <begin position="73"/>
        <end position="143"/>
    </location>
</feature>
<dbReference type="PROSITE" id="PS51032">
    <property type="entry name" value="AP2_ERF"/>
    <property type="match status" value="1"/>
</dbReference>
<dbReference type="GO" id="GO:0009873">
    <property type="term" value="P:ethylene-activated signaling pathway"/>
    <property type="evidence" value="ECO:0007669"/>
    <property type="project" value="UniProtKB-KW"/>
</dbReference>
<dbReference type="InterPro" id="IPR001471">
    <property type="entry name" value="AP2/ERF_dom"/>
</dbReference>